<dbReference type="PANTHER" id="PTHR13326:SF21">
    <property type="entry name" value="PSEUDOURIDYLATE SYNTHASE PUS7L"/>
    <property type="match status" value="1"/>
</dbReference>
<dbReference type="GO" id="GO:0001522">
    <property type="term" value="P:pseudouridine synthesis"/>
    <property type="evidence" value="ECO:0007669"/>
    <property type="project" value="InterPro"/>
</dbReference>
<dbReference type="PANTHER" id="PTHR13326">
    <property type="entry name" value="TRNA PSEUDOURIDINE SYNTHASE D"/>
    <property type="match status" value="1"/>
</dbReference>
<feature type="compositionally biased region" description="Low complexity" evidence="4">
    <location>
        <begin position="630"/>
        <end position="643"/>
    </location>
</feature>
<sequence length="694" mass="77507">MSDTPPTKRQRVAGPEPSFYEQQPLEHRVGITEFLSPNVKGFSGILKQRYSDFLVNEIEPNGNVVHLTDMAIPKPKVVEPEPVVAAPEPEAAEENHDPTTIKDSDKALLLEAMDAEILDKVIERYGQLVSKAVTPDKTVKFQSRPLEDKTARSTFHQNVRRIFQGKFESSTTGPSGIIELNDTIGEGERRRAANTRRNGDGTPRGKYLHFTLYKENKDTMEVLNNLGRIIKLPPKAKGKTFGFAGTKDRRAITAQRVSALNINAERLAGLNKGKANAFKFGNFEYKDTGLGLGDLKGNEFAITLRNITVDGNKNVDIEVLRDIVANSAASFQETGFINYFGLQRFGTFATGTHDVGRKLLQQDWFGAVKEIMDYDKSMLEENPDVKVGRDDRDRARAIELFFSGDKGKFQEAYEKMPRRFSAEGIIIRKAIEIGLNPADGTTGSWLGTLTPIPHNLRTMYLHAYQSYIWNHAASQRAKLYPANAVVEGDLVLYTESEEVLEEFDQDGDPIVVDQSNVKKQFARARPLSKEEAESGKWTVEDIVLPMPGYDVEYPKNEVYQTYESLMKLDGLDPHDMKRSQREMSLSGSYRHVIGKTLAPVEWDVKRLKHLEKAVKTDLELIAEKSGGNPTEASLAEAASTEAEPSVDAMEEDTELAVVFKLQLGTSQYATMALRELMKEGGVQAFQTEFGRAAQ</sequence>
<organism evidence="6 7">
    <name type="scientific">Ascobolus immersus RN42</name>
    <dbReference type="NCBI Taxonomy" id="1160509"/>
    <lineage>
        <taxon>Eukaryota</taxon>
        <taxon>Fungi</taxon>
        <taxon>Dikarya</taxon>
        <taxon>Ascomycota</taxon>
        <taxon>Pezizomycotina</taxon>
        <taxon>Pezizomycetes</taxon>
        <taxon>Pezizales</taxon>
        <taxon>Ascobolaceae</taxon>
        <taxon>Ascobolus</taxon>
    </lineage>
</organism>
<protein>
    <submittedName>
        <fullName evidence="6">tRNA pseudouridine synthase D</fullName>
    </submittedName>
</protein>
<dbReference type="EMBL" id="ML119649">
    <property type="protein sequence ID" value="RPA86395.1"/>
    <property type="molecule type" value="Genomic_DNA"/>
</dbReference>
<dbReference type="Pfam" id="PF01142">
    <property type="entry name" value="TruD"/>
    <property type="match status" value="1"/>
</dbReference>
<proteinExistence type="inferred from homology"/>
<reference evidence="6 7" key="1">
    <citation type="journal article" date="2018" name="Nat. Ecol. Evol.">
        <title>Pezizomycetes genomes reveal the molecular basis of ectomycorrhizal truffle lifestyle.</title>
        <authorList>
            <person name="Murat C."/>
            <person name="Payen T."/>
            <person name="Noel B."/>
            <person name="Kuo A."/>
            <person name="Morin E."/>
            <person name="Chen J."/>
            <person name="Kohler A."/>
            <person name="Krizsan K."/>
            <person name="Balestrini R."/>
            <person name="Da Silva C."/>
            <person name="Montanini B."/>
            <person name="Hainaut M."/>
            <person name="Levati E."/>
            <person name="Barry K.W."/>
            <person name="Belfiori B."/>
            <person name="Cichocki N."/>
            <person name="Clum A."/>
            <person name="Dockter R.B."/>
            <person name="Fauchery L."/>
            <person name="Guy J."/>
            <person name="Iotti M."/>
            <person name="Le Tacon F."/>
            <person name="Lindquist E.A."/>
            <person name="Lipzen A."/>
            <person name="Malagnac F."/>
            <person name="Mello A."/>
            <person name="Molinier V."/>
            <person name="Miyauchi S."/>
            <person name="Poulain J."/>
            <person name="Riccioni C."/>
            <person name="Rubini A."/>
            <person name="Sitrit Y."/>
            <person name="Splivallo R."/>
            <person name="Traeger S."/>
            <person name="Wang M."/>
            <person name="Zifcakova L."/>
            <person name="Wipf D."/>
            <person name="Zambonelli A."/>
            <person name="Paolocci F."/>
            <person name="Nowrousian M."/>
            <person name="Ottonello S."/>
            <person name="Baldrian P."/>
            <person name="Spatafora J.W."/>
            <person name="Henrissat B."/>
            <person name="Nagy L.G."/>
            <person name="Aury J.M."/>
            <person name="Wincker P."/>
            <person name="Grigoriev I.V."/>
            <person name="Bonfante P."/>
            <person name="Martin F.M."/>
        </authorList>
    </citation>
    <scope>NUCLEOTIDE SEQUENCE [LARGE SCALE GENOMIC DNA]</scope>
    <source>
        <strain evidence="6 7">RN42</strain>
    </source>
</reference>
<dbReference type="InterPro" id="IPR011760">
    <property type="entry name" value="PsdUridine_synth_TruD_insert"/>
</dbReference>
<dbReference type="InterPro" id="IPR020103">
    <property type="entry name" value="PsdUridine_synth_cat_dom_sf"/>
</dbReference>
<dbReference type="Proteomes" id="UP000275078">
    <property type="component" value="Unassembled WGS sequence"/>
</dbReference>
<dbReference type="OrthoDB" id="447290at2759"/>
<evidence type="ECO:0000313" key="7">
    <source>
        <dbReference type="Proteomes" id="UP000275078"/>
    </source>
</evidence>
<dbReference type="PIRSF" id="PIRSF037016">
    <property type="entry name" value="Pseudouridin_synth_euk_prd"/>
    <property type="match status" value="1"/>
</dbReference>
<feature type="domain" description="TRUD" evidence="5">
    <location>
        <begin position="335"/>
        <end position="595"/>
    </location>
</feature>
<evidence type="ECO:0000256" key="1">
    <source>
        <dbReference type="ARBA" id="ARBA00007953"/>
    </source>
</evidence>
<gene>
    <name evidence="6" type="ORF">BJ508DRAFT_411119</name>
</gene>
<dbReference type="CDD" id="cd02576">
    <property type="entry name" value="PseudoU_synth_ScPUS7"/>
    <property type="match status" value="1"/>
</dbReference>
<keyword evidence="7" id="KW-1185">Reference proteome</keyword>
<evidence type="ECO:0000256" key="2">
    <source>
        <dbReference type="ARBA" id="ARBA00022694"/>
    </source>
</evidence>
<dbReference type="PROSITE" id="PS01268">
    <property type="entry name" value="UPF0024"/>
    <property type="match status" value="1"/>
</dbReference>
<dbReference type="AlphaFoldDB" id="A0A3N4IJS7"/>
<feature type="region of interest" description="Disordered" evidence="4">
    <location>
        <begin position="622"/>
        <end position="647"/>
    </location>
</feature>
<keyword evidence="2" id="KW-0819">tRNA processing</keyword>
<dbReference type="PROSITE" id="PS50984">
    <property type="entry name" value="TRUD"/>
    <property type="match status" value="1"/>
</dbReference>
<accession>A0A3N4IJS7</accession>
<dbReference type="GO" id="GO:0008033">
    <property type="term" value="P:tRNA processing"/>
    <property type="evidence" value="ECO:0007669"/>
    <property type="project" value="UniProtKB-KW"/>
</dbReference>
<dbReference type="GO" id="GO:0005634">
    <property type="term" value="C:nucleus"/>
    <property type="evidence" value="ECO:0007669"/>
    <property type="project" value="TreeGrafter"/>
</dbReference>
<name>A0A3N4IJS7_ASCIM</name>
<dbReference type="InterPro" id="IPR020119">
    <property type="entry name" value="PsdUridine_synth_TruD_CS"/>
</dbReference>
<dbReference type="SUPFAM" id="SSF55120">
    <property type="entry name" value="Pseudouridine synthase"/>
    <property type="match status" value="1"/>
</dbReference>
<dbReference type="NCBIfam" id="TIGR00094">
    <property type="entry name" value="tRNA_TruD_broad"/>
    <property type="match status" value="1"/>
</dbReference>
<evidence type="ECO:0000313" key="6">
    <source>
        <dbReference type="EMBL" id="RPA86395.1"/>
    </source>
</evidence>
<dbReference type="STRING" id="1160509.A0A3N4IJS7"/>
<comment type="similarity">
    <text evidence="1">Belongs to the pseudouridine synthase TruD family.</text>
</comment>
<dbReference type="GO" id="GO:0003723">
    <property type="term" value="F:RNA binding"/>
    <property type="evidence" value="ECO:0007669"/>
    <property type="project" value="InterPro"/>
</dbReference>
<dbReference type="GO" id="GO:0009982">
    <property type="term" value="F:pseudouridine synthase activity"/>
    <property type="evidence" value="ECO:0007669"/>
    <property type="project" value="InterPro"/>
</dbReference>
<evidence type="ECO:0000256" key="3">
    <source>
        <dbReference type="ARBA" id="ARBA00023235"/>
    </source>
</evidence>
<dbReference type="Gene3D" id="3.30.2350.20">
    <property type="entry name" value="TruD, catalytic domain"/>
    <property type="match status" value="2"/>
</dbReference>
<evidence type="ECO:0000259" key="5">
    <source>
        <dbReference type="PROSITE" id="PS50984"/>
    </source>
</evidence>
<dbReference type="InterPro" id="IPR001656">
    <property type="entry name" value="PsdUridine_synth_TruD"/>
</dbReference>
<keyword evidence="3" id="KW-0413">Isomerase</keyword>
<evidence type="ECO:0000256" key="4">
    <source>
        <dbReference type="SAM" id="MobiDB-lite"/>
    </source>
</evidence>
<dbReference type="InterPro" id="IPR042214">
    <property type="entry name" value="TruD_catalytic"/>
</dbReference>